<dbReference type="Proteomes" id="UP001189429">
    <property type="component" value="Unassembled WGS sequence"/>
</dbReference>
<comment type="caution">
    <text evidence="2">The sequence shown here is derived from an EMBL/GenBank/DDBJ whole genome shotgun (WGS) entry which is preliminary data.</text>
</comment>
<protein>
    <recommendedName>
        <fullName evidence="1">(S)-ureidoglycine aminohydrolase cupin domain-containing protein</fullName>
    </recommendedName>
</protein>
<name>A0ABN9UAB7_9DINO</name>
<dbReference type="Gene3D" id="3.10.180.10">
    <property type="entry name" value="2,3-Dihydroxybiphenyl 1,2-Dioxygenase, domain 1"/>
    <property type="match status" value="1"/>
</dbReference>
<evidence type="ECO:0000313" key="2">
    <source>
        <dbReference type="EMBL" id="CAK0856243.1"/>
    </source>
</evidence>
<dbReference type="SUPFAM" id="SSF51182">
    <property type="entry name" value="RmlC-like cupins"/>
    <property type="match status" value="1"/>
</dbReference>
<dbReference type="Pfam" id="PF05899">
    <property type="entry name" value="Cupin_3"/>
    <property type="match status" value="1"/>
</dbReference>
<sequence>MEAGVPLEKEPTLNPRYNIYHLFIRDPDGHLVEIQQFRDPMWPRLASEPGNGLLSVVKGRAVGCEHWPIWNCPALPDPAGRFEESRWWESRPGVAEERCLVLQGRATLTLPGGEKVVIEAGDWVVFRKGFTCLWEVQEAISKRYGYFAADGSEWRPAGA</sequence>
<dbReference type="SUPFAM" id="SSF54593">
    <property type="entry name" value="Glyoxalase/Bleomycin resistance protein/Dihydroxybiphenyl dioxygenase"/>
    <property type="match status" value="1"/>
</dbReference>
<evidence type="ECO:0000313" key="3">
    <source>
        <dbReference type="Proteomes" id="UP001189429"/>
    </source>
</evidence>
<gene>
    <name evidence="2" type="ORF">PCOR1329_LOCUS46690</name>
</gene>
<feature type="domain" description="(S)-ureidoglycine aminohydrolase cupin" evidence="1">
    <location>
        <begin position="91"/>
        <end position="144"/>
    </location>
</feature>
<evidence type="ECO:0000259" key="1">
    <source>
        <dbReference type="Pfam" id="PF05899"/>
    </source>
</evidence>
<accession>A0ABN9UAB7</accession>
<dbReference type="InterPro" id="IPR029068">
    <property type="entry name" value="Glyas_Bleomycin-R_OHBP_Dase"/>
</dbReference>
<organism evidence="2 3">
    <name type="scientific">Prorocentrum cordatum</name>
    <dbReference type="NCBI Taxonomy" id="2364126"/>
    <lineage>
        <taxon>Eukaryota</taxon>
        <taxon>Sar</taxon>
        <taxon>Alveolata</taxon>
        <taxon>Dinophyceae</taxon>
        <taxon>Prorocentrales</taxon>
        <taxon>Prorocentraceae</taxon>
        <taxon>Prorocentrum</taxon>
    </lineage>
</organism>
<dbReference type="Gene3D" id="2.60.120.10">
    <property type="entry name" value="Jelly Rolls"/>
    <property type="match status" value="1"/>
</dbReference>
<dbReference type="InterPro" id="IPR014710">
    <property type="entry name" value="RmlC-like_jellyroll"/>
</dbReference>
<dbReference type="InterPro" id="IPR011051">
    <property type="entry name" value="RmlC_Cupin_sf"/>
</dbReference>
<keyword evidence="3" id="KW-1185">Reference proteome</keyword>
<reference evidence="2" key="1">
    <citation type="submission" date="2023-10" db="EMBL/GenBank/DDBJ databases">
        <authorList>
            <person name="Chen Y."/>
            <person name="Shah S."/>
            <person name="Dougan E. K."/>
            <person name="Thang M."/>
            <person name="Chan C."/>
        </authorList>
    </citation>
    <scope>NUCLEOTIDE SEQUENCE [LARGE SCALE GENOMIC DNA]</scope>
</reference>
<proteinExistence type="predicted"/>
<dbReference type="EMBL" id="CAUYUJ010015616">
    <property type="protein sequence ID" value="CAK0856243.1"/>
    <property type="molecule type" value="Genomic_DNA"/>
</dbReference>
<dbReference type="InterPro" id="IPR008579">
    <property type="entry name" value="UGlyAH_Cupin_dom"/>
</dbReference>